<name>A0A4P9VIT1_9GAMM</name>
<dbReference type="Proteomes" id="UP000257039">
    <property type="component" value="Unassembled WGS sequence"/>
</dbReference>
<dbReference type="EMBL" id="NDXW01000001">
    <property type="protein sequence ID" value="RDH42379.1"/>
    <property type="molecule type" value="Genomic_DNA"/>
</dbReference>
<accession>A0A4P9VIT1</accession>
<evidence type="ECO:0000313" key="1">
    <source>
        <dbReference type="EMBL" id="RDH42379.1"/>
    </source>
</evidence>
<dbReference type="RefSeq" id="WP_027707110.1">
    <property type="nucleotide sequence ID" value="NZ_JAEVHG010000006.1"/>
</dbReference>
<keyword evidence="2" id="KW-1185">Reference proteome</keyword>
<reference evidence="1 2" key="1">
    <citation type="submission" date="2017-04" db="EMBL/GenBank/DDBJ databases">
        <title>Draft genome sequence of Zooshikella ganghwensis VG4 isolated from Red Sea sediments.</title>
        <authorList>
            <person name="Rehman Z."/>
            <person name="Alam I."/>
            <person name="Kamau A."/>
            <person name="Bajic V."/>
            <person name="Leiknes T."/>
        </authorList>
    </citation>
    <scope>NUCLEOTIDE SEQUENCE [LARGE SCALE GENOMIC DNA]</scope>
    <source>
        <strain evidence="1 2">VG4</strain>
    </source>
</reference>
<evidence type="ECO:0000313" key="2">
    <source>
        <dbReference type="Proteomes" id="UP000257039"/>
    </source>
</evidence>
<gene>
    <name evidence="1" type="ORF">B9G39_02380</name>
</gene>
<sequence length="195" mass="22900">MYLYFSLLLAVLLLLVPVFIWHALHKEKLSPANKQSYENYPFEVLQSVLNQHDPKWSSSHLEKRAEECLMALSRFQSPLSLHSFISQRLLSKIKQSQKPAFIHHLIRAGEFTIKRIEVIQLNEFTEPSRDYYACKILTSHNHKLLCSYRWCDKEWMMDGLAPFDPRLIGTSQSQTYNLACYYTFEHDANTKLSKS</sequence>
<proteinExistence type="predicted"/>
<dbReference type="AlphaFoldDB" id="A0A4P9VIT1"/>
<comment type="caution">
    <text evidence="1">The sequence shown here is derived from an EMBL/GenBank/DDBJ whole genome shotgun (WGS) entry which is preliminary data.</text>
</comment>
<organism evidence="1 2">
    <name type="scientific">Zooshikella ganghwensis</name>
    <dbReference type="NCBI Taxonomy" id="202772"/>
    <lineage>
        <taxon>Bacteria</taxon>
        <taxon>Pseudomonadati</taxon>
        <taxon>Pseudomonadota</taxon>
        <taxon>Gammaproteobacteria</taxon>
        <taxon>Oceanospirillales</taxon>
        <taxon>Zooshikellaceae</taxon>
        <taxon>Zooshikella</taxon>
    </lineage>
</organism>
<protein>
    <submittedName>
        <fullName evidence="1">Uncharacterized protein</fullName>
    </submittedName>
</protein>